<protein>
    <recommendedName>
        <fullName evidence="6">LPXTG cell wall anchor domain-containing protein</fullName>
    </recommendedName>
</protein>
<feature type="compositionally biased region" description="Pro residues" evidence="1">
    <location>
        <begin position="129"/>
        <end position="142"/>
    </location>
</feature>
<organism evidence="4 5">
    <name type="scientific">Alteriqipengyuania halimionae</name>
    <dbReference type="NCBI Taxonomy" id="1926630"/>
    <lineage>
        <taxon>Bacteria</taxon>
        <taxon>Pseudomonadati</taxon>
        <taxon>Pseudomonadota</taxon>
        <taxon>Alphaproteobacteria</taxon>
        <taxon>Sphingomonadales</taxon>
        <taxon>Erythrobacteraceae</taxon>
        <taxon>Alteriqipengyuania</taxon>
    </lineage>
</organism>
<keyword evidence="2" id="KW-0812">Transmembrane</keyword>
<dbReference type="RefSeq" id="WP_160616750.1">
    <property type="nucleotide sequence ID" value="NZ_WTYR01000001.1"/>
</dbReference>
<feature type="region of interest" description="Disordered" evidence="1">
    <location>
        <begin position="207"/>
        <end position="247"/>
    </location>
</feature>
<dbReference type="Proteomes" id="UP000429229">
    <property type="component" value="Unassembled WGS sequence"/>
</dbReference>
<accession>A0A6I4U2G5</accession>
<evidence type="ECO:0000256" key="2">
    <source>
        <dbReference type="SAM" id="Phobius"/>
    </source>
</evidence>
<evidence type="ECO:0008006" key="6">
    <source>
        <dbReference type="Google" id="ProtNLM"/>
    </source>
</evidence>
<evidence type="ECO:0000313" key="4">
    <source>
        <dbReference type="EMBL" id="MXP10108.1"/>
    </source>
</evidence>
<keyword evidence="5" id="KW-1185">Reference proteome</keyword>
<feature type="compositionally biased region" description="Pro residues" evidence="1">
    <location>
        <begin position="60"/>
        <end position="74"/>
    </location>
</feature>
<gene>
    <name evidence="4" type="ORF">GRI68_07935</name>
</gene>
<evidence type="ECO:0000256" key="1">
    <source>
        <dbReference type="SAM" id="MobiDB-lite"/>
    </source>
</evidence>
<feature type="signal peptide" evidence="3">
    <location>
        <begin position="1"/>
        <end position="30"/>
    </location>
</feature>
<keyword evidence="3" id="KW-0732">Signal</keyword>
<sequence length="425" mass="44240">MTKHTALSKFSLPLLSLAALLALAPAEVAAQGYDLPPAPTPTPTQSPVYGPQDSTRPRPRPVPIPPPGSRPTPQPTQSATPDRAPAPQPTGTRTPAPRQSPVVQPQPGARSTRQPTQERPPQQATPQASPTPRPSAPSPSPLDLPSVSPSASSTTTGASTPASSEPQPESGNSGGRPWLWIALVGLLAALAGAFVWWRRRETIGGPVAVPSIERPEPVAKSTETPTTPAPSAPASPSAPAKVAPMTGAAKAPARAEAVSFSKGALHVAFETRNLTITMMAATLAYRITLSNRGNDALDNIMVGGIVEAANDRIAIERQIEPPLGQLPISHQLETLAAGEVHELTGEFRVPLTHLKPILRGEARLFLPIARLRAAGTPAGGEPLIAQRSVLLGIPGQGAQLAPLRLDAGPRVYREISQQVAVPRAA</sequence>
<keyword evidence="2" id="KW-0472">Membrane</keyword>
<dbReference type="EMBL" id="WTYR01000001">
    <property type="protein sequence ID" value="MXP10108.1"/>
    <property type="molecule type" value="Genomic_DNA"/>
</dbReference>
<evidence type="ECO:0000313" key="5">
    <source>
        <dbReference type="Proteomes" id="UP000429229"/>
    </source>
</evidence>
<reference evidence="4 5" key="1">
    <citation type="submission" date="2019-12" db="EMBL/GenBank/DDBJ databases">
        <title>Genomic-based taxomic classification of the family Erythrobacteraceae.</title>
        <authorList>
            <person name="Xu L."/>
        </authorList>
    </citation>
    <scope>NUCLEOTIDE SEQUENCE [LARGE SCALE GENOMIC DNA]</scope>
    <source>
        <strain evidence="4 5">LMG 29519</strain>
    </source>
</reference>
<name>A0A6I4U2G5_9SPHN</name>
<feature type="transmembrane region" description="Helical" evidence="2">
    <location>
        <begin position="178"/>
        <end position="197"/>
    </location>
</feature>
<feature type="chain" id="PRO_5026007303" description="LPXTG cell wall anchor domain-containing protein" evidence="3">
    <location>
        <begin position="31"/>
        <end position="425"/>
    </location>
</feature>
<keyword evidence="2" id="KW-1133">Transmembrane helix</keyword>
<feature type="compositionally biased region" description="Low complexity" evidence="1">
    <location>
        <begin position="143"/>
        <end position="164"/>
    </location>
</feature>
<dbReference type="AlphaFoldDB" id="A0A6I4U2G5"/>
<feature type="region of interest" description="Disordered" evidence="1">
    <location>
        <begin position="32"/>
        <end position="173"/>
    </location>
</feature>
<comment type="caution">
    <text evidence="4">The sequence shown here is derived from an EMBL/GenBank/DDBJ whole genome shotgun (WGS) entry which is preliminary data.</text>
</comment>
<proteinExistence type="predicted"/>
<evidence type="ECO:0000256" key="3">
    <source>
        <dbReference type="SAM" id="SignalP"/>
    </source>
</evidence>
<feature type="compositionally biased region" description="Low complexity" evidence="1">
    <location>
        <begin position="234"/>
        <end position="244"/>
    </location>
</feature>
<feature type="compositionally biased region" description="Low complexity" evidence="1">
    <location>
        <begin position="112"/>
        <end position="128"/>
    </location>
</feature>
<dbReference type="OrthoDB" id="7499632at2"/>